<dbReference type="AlphaFoldDB" id="A0A833LV62"/>
<name>A0A833LV62_9LEPT</name>
<evidence type="ECO:0000313" key="2">
    <source>
        <dbReference type="Proteomes" id="UP000460298"/>
    </source>
</evidence>
<accession>A0A833LV62</accession>
<proteinExistence type="predicted"/>
<gene>
    <name evidence="1" type="ORF">F9K24_22185</name>
</gene>
<reference evidence="1 2" key="1">
    <citation type="submission" date="2019-10" db="EMBL/GenBank/DDBJ databases">
        <title>Extracellular Electron Transfer in a Candidatus Methanoperedens spp. Enrichment Culture.</title>
        <authorList>
            <person name="Berger S."/>
            <person name="Rangel Shaw D."/>
            <person name="Berben T."/>
            <person name="In 'T Zandt M."/>
            <person name="Frank J."/>
            <person name="Reimann J."/>
            <person name="Jetten M.S.M."/>
            <person name="Welte C.U."/>
        </authorList>
    </citation>
    <scope>NUCLEOTIDE SEQUENCE [LARGE SCALE GENOMIC DNA]</scope>
    <source>
        <strain evidence="1">SB12</strain>
    </source>
</reference>
<protein>
    <submittedName>
        <fullName evidence="1">Uncharacterized protein</fullName>
    </submittedName>
</protein>
<comment type="caution">
    <text evidence="1">The sequence shown here is derived from an EMBL/GenBank/DDBJ whole genome shotgun (WGS) entry which is preliminary data.</text>
</comment>
<evidence type="ECO:0000313" key="1">
    <source>
        <dbReference type="EMBL" id="KAB2928169.1"/>
    </source>
</evidence>
<dbReference type="EMBL" id="WBUI01000056">
    <property type="protein sequence ID" value="KAB2928169.1"/>
    <property type="molecule type" value="Genomic_DNA"/>
</dbReference>
<dbReference type="Proteomes" id="UP000460298">
    <property type="component" value="Unassembled WGS sequence"/>
</dbReference>
<organism evidence="1 2">
    <name type="scientific">Leptonema illini</name>
    <dbReference type="NCBI Taxonomy" id="183"/>
    <lineage>
        <taxon>Bacteria</taxon>
        <taxon>Pseudomonadati</taxon>
        <taxon>Spirochaetota</taxon>
        <taxon>Spirochaetia</taxon>
        <taxon>Leptospirales</taxon>
        <taxon>Leptospiraceae</taxon>
        <taxon>Leptonema</taxon>
    </lineage>
</organism>
<sequence length="397" mass="43222">MARGFFVDGLWGTLTLLWDIATLPVKLYDFGKHVFQVLGEVDLGAGMQKIGSLMLDAGKYLSGNGKSLIEKLVENARTTKINDVADTFSNLYGTVEQKAAELGGSVSDIFVRFFSQDPEKIGEGLGSTMGAIVGSISFDTLLGIVTAGAAAAAKRGLTVARSFVQPLLNLLVSTGQKAVSGVQGVWNYARRITTSARTGILTWIKKVSAELGAKVHAIVESIENFVERLLTRANKGKKAEAELASELAEQKAVQLVPALAQAKAITVAQEKIGAPVRVLLTTLNILKKRFRWIKGFQAVPKPAPGHYRIDMLASEHVLDEDYNAKKEIPTPDWEIPKAVTDKRHPSGSLIRTREVLEFDGRSPQTQAMVFELTKGIQATAFQFSRLIMLLLDAMERL</sequence>